<name>A0A3D8P7X0_9THEO</name>
<accession>A0A3D8P7X0</accession>
<protein>
    <recommendedName>
        <fullName evidence="3">YgiT-type zinc finger protein</fullName>
    </recommendedName>
</protein>
<comment type="caution">
    <text evidence="1">The sequence shown here is derived from an EMBL/GenBank/DDBJ whole genome shotgun (WGS) entry which is preliminary data.</text>
</comment>
<proteinExistence type="predicted"/>
<dbReference type="Proteomes" id="UP000256329">
    <property type="component" value="Unassembled WGS sequence"/>
</dbReference>
<organism evidence="1 2">
    <name type="scientific">Ammonifex thiophilus</name>
    <dbReference type="NCBI Taxonomy" id="444093"/>
    <lineage>
        <taxon>Bacteria</taxon>
        <taxon>Bacillati</taxon>
        <taxon>Bacillota</taxon>
        <taxon>Clostridia</taxon>
        <taxon>Thermoanaerobacterales</taxon>
        <taxon>Thermoanaerobacteraceae</taxon>
        <taxon>Ammonifex</taxon>
    </lineage>
</organism>
<evidence type="ECO:0008006" key="3">
    <source>
        <dbReference type="Google" id="ProtNLM"/>
    </source>
</evidence>
<dbReference type="AlphaFoldDB" id="A0A3D8P7X0"/>
<evidence type="ECO:0000313" key="1">
    <source>
        <dbReference type="EMBL" id="RDV84529.1"/>
    </source>
</evidence>
<sequence length="102" mass="11424">MGEEASLRCPFCGSFASEVSSLLPLPLRAGAAWLGWLHYLECPRCGRVGYREEELERLNETIISHMTVSYLQKGGQEEGAAEQENLAGWLYRLKEPIATFGF</sequence>
<dbReference type="RefSeq" id="WP_115791526.1">
    <property type="nucleotide sequence ID" value="NZ_QSLN01000001.1"/>
</dbReference>
<keyword evidence="2" id="KW-1185">Reference proteome</keyword>
<gene>
    <name evidence="1" type="ORF">DXX99_00275</name>
</gene>
<dbReference type="EMBL" id="QSLN01000001">
    <property type="protein sequence ID" value="RDV84529.1"/>
    <property type="molecule type" value="Genomic_DNA"/>
</dbReference>
<evidence type="ECO:0000313" key="2">
    <source>
        <dbReference type="Proteomes" id="UP000256329"/>
    </source>
</evidence>
<reference evidence="1 2" key="1">
    <citation type="submission" date="2018-08" db="EMBL/GenBank/DDBJ databases">
        <title>Form III RuBisCO-mediated autotrophy in Thermodesulfobium bacteria.</title>
        <authorList>
            <person name="Toshchakov S.V."/>
            <person name="Kublanov I.V."/>
            <person name="Frolov E."/>
            <person name="Bonch-Osmolovskaya E.A."/>
            <person name="Tourova T.P."/>
            <person name="Chernych N.A."/>
            <person name="Lebedinsky A.V."/>
        </authorList>
    </citation>
    <scope>NUCLEOTIDE SEQUENCE [LARGE SCALE GENOMIC DNA]</scope>
    <source>
        <strain evidence="1 2">SR</strain>
    </source>
</reference>
<dbReference type="OrthoDB" id="9834919at2"/>